<dbReference type="STRING" id="196109.A0A136JDF1"/>
<dbReference type="AlphaFoldDB" id="A0A136JDF1"/>
<dbReference type="OrthoDB" id="5865767at2759"/>
<proteinExistence type="predicted"/>
<keyword evidence="3" id="KW-1185">Reference proteome</keyword>
<sequence length="470" mass="53256">MVRHGQEIDEPTIPRADFEERADNRTSSAHASTDTAAHYHTTTTHVADKTNPTAVSTPPDPYRNPITVPYTTPVVYVYPHSGERIPGDHVRRFREVIDIFRQNTHRDERLRSGSKHIDYTLRMCGRTASESYPSILVFCRDPDFKDLDRLLKKNYLTKQYRRRKLKSESSWKSWSKNRDSVDGDANVHRTLFDLYFWRTSRPRELLSEGESPLFYYEPPAPIQDWHRLPTLCGASIISSETRQKVSTLGCLVTLGDEVYALTTYHGLRHDSGSDCPSLPSIAQDECSDTLFDSMDDYSDDSDEFEDDVVYEDIPEGDLIETVGGAISTDSTTLGLGPHALSRKDDFSHGVPPNAEMLREQEADLDWALLPISDMFHSLPNFYRTDNALQGECFIMDMAPHLPVMEVDVFILLRTGVKRGRLQPVLALNGGTGVQAMGEAWIVILEDGNWNLLDERFRKPSPAHIFAGFAQ</sequence>
<reference evidence="3" key="1">
    <citation type="submission" date="2016-02" db="EMBL/GenBank/DDBJ databases">
        <title>Draft genome sequence of Microdochium bolleyi, a fungal endophyte of beachgrass.</title>
        <authorList>
            <consortium name="DOE Joint Genome Institute"/>
            <person name="David A.S."/>
            <person name="May G."/>
            <person name="Haridas S."/>
            <person name="Lim J."/>
            <person name="Wang M."/>
            <person name="Labutti K."/>
            <person name="Lipzen A."/>
            <person name="Barry K."/>
            <person name="Grigoriev I.V."/>
        </authorList>
    </citation>
    <scope>NUCLEOTIDE SEQUENCE [LARGE SCALE GENOMIC DNA]</scope>
    <source>
        <strain evidence="3">J235TASD1</strain>
    </source>
</reference>
<evidence type="ECO:0000256" key="1">
    <source>
        <dbReference type="SAM" id="MobiDB-lite"/>
    </source>
</evidence>
<feature type="compositionally biased region" description="Low complexity" evidence="1">
    <location>
        <begin position="26"/>
        <end position="45"/>
    </location>
</feature>
<accession>A0A136JDF1</accession>
<evidence type="ECO:0000313" key="3">
    <source>
        <dbReference type="Proteomes" id="UP000070501"/>
    </source>
</evidence>
<dbReference type="Proteomes" id="UP000070501">
    <property type="component" value="Unassembled WGS sequence"/>
</dbReference>
<name>A0A136JDF1_9PEZI</name>
<dbReference type="InParanoid" id="A0A136JDF1"/>
<evidence type="ECO:0000313" key="2">
    <source>
        <dbReference type="EMBL" id="KXJ95172.1"/>
    </source>
</evidence>
<gene>
    <name evidence="2" type="ORF">Micbo1qcDRAFT_200601</name>
</gene>
<protein>
    <submittedName>
        <fullName evidence="2">Uncharacterized protein</fullName>
    </submittedName>
</protein>
<dbReference type="EMBL" id="KQ964246">
    <property type="protein sequence ID" value="KXJ95172.1"/>
    <property type="molecule type" value="Genomic_DNA"/>
</dbReference>
<feature type="region of interest" description="Disordered" evidence="1">
    <location>
        <begin position="1"/>
        <end position="64"/>
    </location>
</feature>
<organism evidence="2 3">
    <name type="scientific">Microdochium bolleyi</name>
    <dbReference type="NCBI Taxonomy" id="196109"/>
    <lineage>
        <taxon>Eukaryota</taxon>
        <taxon>Fungi</taxon>
        <taxon>Dikarya</taxon>
        <taxon>Ascomycota</taxon>
        <taxon>Pezizomycotina</taxon>
        <taxon>Sordariomycetes</taxon>
        <taxon>Xylariomycetidae</taxon>
        <taxon>Xylariales</taxon>
        <taxon>Microdochiaceae</taxon>
        <taxon>Microdochium</taxon>
    </lineage>
</organism>